<evidence type="ECO:0000256" key="19">
    <source>
        <dbReference type="ARBA" id="ARBA00023180"/>
    </source>
</evidence>
<keyword evidence="18 22" id="KW-0675">Receptor</keyword>
<evidence type="ECO:0000256" key="26">
    <source>
        <dbReference type="SAM" id="MobiDB-lite"/>
    </source>
</evidence>
<dbReference type="SMART" id="SM00219">
    <property type="entry name" value="TyrKc"/>
    <property type="match status" value="1"/>
</dbReference>
<dbReference type="InterPro" id="IPR020635">
    <property type="entry name" value="Tyr_kinase_cat_dom"/>
</dbReference>
<dbReference type="GO" id="GO:0022008">
    <property type="term" value="P:neurogenesis"/>
    <property type="evidence" value="ECO:0007669"/>
    <property type="project" value="TreeGrafter"/>
</dbReference>
<keyword evidence="7 27" id="KW-0812">Transmembrane</keyword>
<dbReference type="Pfam" id="PF14843">
    <property type="entry name" value="GF_recep_IV"/>
    <property type="match status" value="1"/>
</dbReference>
<dbReference type="PANTHER" id="PTHR24416:SF90">
    <property type="entry name" value="RECEPTOR TYROSINE-PROTEIN KINASE ERBB-4"/>
    <property type="match status" value="1"/>
</dbReference>
<dbReference type="InterPro" id="IPR016245">
    <property type="entry name" value="Tyr_kinase_EGF/ERB/XmrK_rcpt"/>
</dbReference>
<dbReference type="PROSITE" id="PS00107">
    <property type="entry name" value="PROTEIN_KINASE_ATP"/>
    <property type="match status" value="1"/>
</dbReference>
<evidence type="ECO:0000256" key="1">
    <source>
        <dbReference type="ARBA" id="ARBA00004123"/>
    </source>
</evidence>
<evidence type="ECO:0000256" key="3">
    <source>
        <dbReference type="ARBA" id="ARBA00011902"/>
    </source>
</evidence>
<keyword evidence="12 22" id="KW-0067">ATP-binding</keyword>
<evidence type="ECO:0000256" key="27">
    <source>
        <dbReference type="SAM" id="Phobius"/>
    </source>
</evidence>
<feature type="region of interest" description="Disordered" evidence="26">
    <location>
        <begin position="1047"/>
        <end position="1109"/>
    </location>
</feature>
<feature type="compositionally biased region" description="Polar residues" evidence="26">
    <location>
        <begin position="1135"/>
        <end position="1144"/>
    </location>
</feature>
<dbReference type="Pfam" id="PF07714">
    <property type="entry name" value="PK_Tyr_Ser-Thr"/>
    <property type="match status" value="1"/>
</dbReference>
<evidence type="ECO:0000256" key="11">
    <source>
        <dbReference type="ARBA" id="ARBA00022777"/>
    </source>
</evidence>
<dbReference type="PROSITE" id="PS50011">
    <property type="entry name" value="PROTEIN_KINASE_DOM"/>
    <property type="match status" value="1"/>
</dbReference>
<dbReference type="GO" id="GO:0004714">
    <property type="term" value="F:transmembrane receptor protein tyrosine kinase activity"/>
    <property type="evidence" value="ECO:0007669"/>
    <property type="project" value="UniProtKB-EC"/>
</dbReference>
<dbReference type="InterPro" id="IPR001245">
    <property type="entry name" value="Ser-Thr/Tyr_kinase_cat_dom"/>
</dbReference>
<dbReference type="Ensembl" id="ENSNMLT00000041748.1">
    <property type="protein sequence ID" value="ENSNMLP00000037492.1"/>
    <property type="gene ID" value="ENSNMLG00000021929.1"/>
</dbReference>
<evidence type="ECO:0000256" key="16">
    <source>
        <dbReference type="ARBA" id="ARBA00023137"/>
    </source>
</evidence>
<dbReference type="Gene3D" id="3.30.200.20">
    <property type="entry name" value="Phosphorylase Kinase, domain 1"/>
    <property type="match status" value="1"/>
</dbReference>
<dbReference type="SMART" id="SM00261">
    <property type="entry name" value="FU"/>
    <property type="match status" value="4"/>
</dbReference>
<evidence type="ECO:0000256" key="18">
    <source>
        <dbReference type="ARBA" id="ARBA00023170"/>
    </source>
</evidence>
<dbReference type="GO" id="GO:0043066">
    <property type="term" value="P:negative regulation of apoptotic process"/>
    <property type="evidence" value="ECO:0007669"/>
    <property type="project" value="TreeGrafter"/>
</dbReference>
<dbReference type="CDD" id="cd05110">
    <property type="entry name" value="PTKc_HER4"/>
    <property type="match status" value="1"/>
</dbReference>
<protein>
    <recommendedName>
        <fullName evidence="3 22">Receptor protein-tyrosine kinase</fullName>
        <ecNumber evidence="3 22">2.7.10.1</ecNumber>
    </recommendedName>
</protein>
<evidence type="ECO:0000256" key="2">
    <source>
        <dbReference type="ARBA" id="ARBA00004251"/>
    </source>
</evidence>
<dbReference type="FunFam" id="2.10.220.10:FF:000001">
    <property type="entry name" value="Receptor protein-tyrosine kinase"/>
    <property type="match status" value="1"/>
</dbReference>
<evidence type="ECO:0000256" key="17">
    <source>
        <dbReference type="ARBA" id="ARBA00023157"/>
    </source>
</evidence>
<feature type="domain" description="Protein kinase" evidence="28">
    <location>
        <begin position="676"/>
        <end position="943"/>
    </location>
</feature>
<dbReference type="PROSITE" id="PS00109">
    <property type="entry name" value="PROTEIN_KINASE_TYR"/>
    <property type="match status" value="1"/>
</dbReference>
<evidence type="ECO:0000256" key="21">
    <source>
        <dbReference type="ARBA" id="ARBA00051243"/>
    </source>
</evidence>
<comment type="catalytic activity">
    <reaction evidence="21">
        <text>L-tyrosyl-[protein] + ATP = O-phospho-L-tyrosyl-[protein] + ADP + H(+)</text>
        <dbReference type="Rhea" id="RHEA:10596"/>
        <dbReference type="Rhea" id="RHEA-COMP:10136"/>
        <dbReference type="Rhea" id="RHEA-COMP:20101"/>
        <dbReference type="ChEBI" id="CHEBI:15378"/>
        <dbReference type="ChEBI" id="CHEBI:30616"/>
        <dbReference type="ChEBI" id="CHEBI:46858"/>
        <dbReference type="ChEBI" id="CHEBI:61978"/>
        <dbReference type="ChEBI" id="CHEBI:456216"/>
        <dbReference type="EC" id="2.7.10.1"/>
    </reaction>
</comment>
<dbReference type="CDD" id="cd12092">
    <property type="entry name" value="TM_ErbB4"/>
    <property type="match status" value="1"/>
</dbReference>
<keyword evidence="16 22" id="KW-0829">Tyrosine-protein kinase</keyword>
<name>A0A8C6WWV7_9GOBI</name>
<keyword evidence="9" id="KW-0677">Repeat</keyword>
<keyword evidence="17" id="KW-1015">Disulfide bond</keyword>
<keyword evidence="19" id="KW-0325">Glycoprotein</keyword>
<dbReference type="AlphaFoldDB" id="A0A8C6WWV7"/>
<dbReference type="Gene3D" id="3.80.20.20">
    <property type="entry name" value="Receptor L-domain"/>
    <property type="match status" value="2"/>
</dbReference>
<dbReference type="InterPro" id="IPR017441">
    <property type="entry name" value="Protein_kinase_ATP_BS"/>
</dbReference>
<keyword evidence="30" id="KW-1185">Reference proteome</keyword>
<keyword evidence="15 22" id="KW-0472">Membrane</keyword>
<keyword evidence="4" id="KW-1003">Cell membrane</keyword>
<comment type="similarity">
    <text evidence="22">Belongs to the protein kinase superfamily. Tyr protein kinase family. EGF receptor subfamily.</text>
</comment>
<dbReference type="PRINTS" id="PR00109">
    <property type="entry name" value="TYRKINASE"/>
</dbReference>
<dbReference type="InterPro" id="IPR006212">
    <property type="entry name" value="Furin_repeat"/>
</dbReference>
<dbReference type="InterPro" id="IPR036941">
    <property type="entry name" value="Rcpt_L-dom_sf"/>
</dbReference>
<dbReference type="Gene3D" id="1.10.510.10">
    <property type="entry name" value="Transferase(Phosphotransferase) domain 1"/>
    <property type="match status" value="1"/>
</dbReference>
<feature type="region of interest" description="Disordered" evidence="26">
    <location>
        <begin position="986"/>
        <end position="1009"/>
    </location>
</feature>
<evidence type="ECO:0000313" key="29">
    <source>
        <dbReference type="Ensembl" id="ENSNMLP00000037492.1"/>
    </source>
</evidence>
<dbReference type="Proteomes" id="UP000694523">
    <property type="component" value="Unplaced"/>
</dbReference>
<dbReference type="GO" id="GO:0005154">
    <property type="term" value="F:epidermal growth factor receptor binding"/>
    <property type="evidence" value="ECO:0007669"/>
    <property type="project" value="TreeGrafter"/>
</dbReference>
<reference evidence="29" key="2">
    <citation type="submission" date="2025-09" db="UniProtKB">
        <authorList>
            <consortium name="Ensembl"/>
        </authorList>
    </citation>
    <scope>IDENTIFICATION</scope>
</reference>
<proteinExistence type="inferred from homology"/>
<evidence type="ECO:0000256" key="7">
    <source>
        <dbReference type="ARBA" id="ARBA00022692"/>
    </source>
</evidence>
<evidence type="ECO:0000256" key="25">
    <source>
        <dbReference type="PROSITE-ProRule" id="PRU10141"/>
    </source>
</evidence>
<sequence length="1260" mass="141765">MFEPVVSSRYLCAGTENKLSSLSDLEQQYRSLKKAYENCEVVMGNLEITCIDRNRNLTFLKSIREVTGYVLVALNQFDTLPLENLRIIRGTKLYEGRYSLAIFLNYRRDGYYGLRQLGLRNLTEILHGGVYVDQNKFLCHADTIHWRDIIKNPQAELLVVPSNNSNLGCKRCHRSCNGRCWGHQEDQCQTLTKTVCAEQCDGRCFGPYVSDCCHRECAGGCSGPKDTDCFACTNFNDSGACVTQCPQPFVYNPTSFQLEHNPRAKYTYGAFCVKKCPHNFVVDHSSCVRACPSNKMEVEENRIKMCIPCTDICPKVCDGIGTGSLQTAQTVDASNIDKFVNCTKINGNLIFLITGIKGDMYHGIGPMDPERLNVFRTVNEITGYLNIQSWPENMTDLGVFSNLATIGGRVLYSGISLLILKQRWISSLQFQSLSEISAGNVYIFNNSRLCFYNTVNWTSLFRTSSQKILMRNNRDPKECMEQRMTCDRMCSDEGCWGPGPDQCLSCRFYRRGRTCVEACNLFDGDVREFANGSACLECDSQCDKMDGNTMTCLGQGPDQCVKCLHFKDGPNCVEKCPDGVQGATSFIFKYAKANNECHPCHANCTQGTPLIAAGIIGSLFLMVILALSVAVYVRRKSIKKKRALRRFLETELVEPLTPSGTAPNQAQLRILKETELKRVKILGSGAFGTVYKGIWVPEGETVKIPVAIKILSEATGPKANVEFMDEALIMASVDHPHLVRLLGVCLSPTIQLVTQLMPHGCLLDYVHEHKDNIGSQLLLNWCVQIAKGMMYLEERRLVHRDLAARNVLVKSPNHIKITDFGLARLLDADEKEYNADGGKMPIKWMALECIHYRKFTHQSDVWSYGVTIWELMTFGGKPYDGIPTREIPDILEKGERLPQPPICTIDVYMVMVKCWMIDADSRPKFKELAAEFCRMARDPQRYLVIQGDDRMKLPSPNDSKFFQSLLDEEDLDELMDAEEYLVPRGFSMPPPSYSTRPRVDSNRVRNEKRTQSLTAGHIRQYAVCNQLTFSQKTFMRSLWTQEASAGPALDDQRCNGSLHKKSKGQGDSVGQRYSADPTIFLSDSHRTSRGDTDEDGYMTPMKDKSSSEFLNPIEENPFVARRKNGEIHALDNPGYHSTPTSSQPGKGEDEYINEPLYLNTFHADLGLEVLRRNGLPLPSQKLKVTFDNPEYWQHSLPPKSSTQMGADAAQAGSTNAKLFYKQNGHIRPAVAENPEYMSEFSLKPGTVLPPPPYRQRNTVV</sequence>
<evidence type="ECO:0000256" key="20">
    <source>
        <dbReference type="ARBA" id="ARBA00023242"/>
    </source>
</evidence>
<dbReference type="GO" id="GO:0005634">
    <property type="term" value="C:nucleus"/>
    <property type="evidence" value="ECO:0007669"/>
    <property type="project" value="UniProtKB-SubCell"/>
</dbReference>
<dbReference type="GO" id="GO:0009925">
    <property type="term" value="C:basal plasma membrane"/>
    <property type="evidence" value="ECO:0007669"/>
    <property type="project" value="TreeGrafter"/>
</dbReference>
<dbReference type="InterPro" id="IPR000719">
    <property type="entry name" value="Prot_kinase_dom"/>
</dbReference>
<keyword evidence="8" id="KW-0732">Signal</keyword>
<keyword evidence="20" id="KW-0539">Nucleus</keyword>
<evidence type="ECO:0000256" key="22">
    <source>
        <dbReference type="PIRNR" id="PIRNR000619"/>
    </source>
</evidence>
<dbReference type="InterPro" id="IPR011009">
    <property type="entry name" value="Kinase-like_dom_sf"/>
</dbReference>
<evidence type="ECO:0000256" key="5">
    <source>
        <dbReference type="ARBA" id="ARBA00022553"/>
    </source>
</evidence>
<evidence type="ECO:0000256" key="15">
    <source>
        <dbReference type="ARBA" id="ARBA00023136"/>
    </source>
</evidence>
<dbReference type="PANTHER" id="PTHR24416">
    <property type="entry name" value="TYROSINE-PROTEIN KINASE RECEPTOR"/>
    <property type="match status" value="1"/>
</dbReference>
<evidence type="ECO:0000256" key="14">
    <source>
        <dbReference type="ARBA" id="ARBA00022989"/>
    </source>
</evidence>
<dbReference type="FunFam" id="3.80.20.20:FF:000004">
    <property type="entry name" value="Receptor protein-tyrosine kinase"/>
    <property type="match status" value="1"/>
</dbReference>
<accession>A0A8C6WWV7</accession>
<dbReference type="Gene3D" id="2.10.220.10">
    <property type="entry name" value="Hormone Receptor, Insulin-like Growth Factor Receptor 1, Chain A, domain 2"/>
    <property type="match status" value="3"/>
</dbReference>
<keyword evidence="11 22" id="KW-0418">Kinase</keyword>
<dbReference type="InterPro" id="IPR032778">
    <property type="entry name" value="GF_recep_IV"/>
</dbReference>
<reference evidence="29" key="1">
    <citation type="submission" date="2025-08" db="UniProtKB">
        <authorList>
            <consortium name="Ensembl"/>
        </authorList>
    </citation>
    <scope>IDENTIFICATION</scope>
</reference>
<dbReference type="GO" id="GO:0043235">
    <property type="term" value="C:receptor complex"/>
    <property type="evidence" value="ECO:0007669"/>
    <property type="project" value="TreeGrafter"/>
</dbReference>
<evidence type="ECO:0000256" key="6">
    <source>
        <dbReference type="ARBA" id="ARBA00022679"/>
    </source>
</evidence>
<dbReference type="Pfam" id="PF21314">
    <property type="entry name" value="TM_ErbB1"/>
    <property type="match status" value="1"/>
</dbReference>
<keyword evidence="6 22" id="KW-0808">Transferase</keyword>
<dbReference type="PIRSF" id="PIRSF000619">
    <property type="entry name" value="TyrPK_EGF-R"/>
    <property type="match status" value="1"/>
</dbReference>
<dbReference type="InterPro" id="IPR000494">
    <property type="entry name" value="Rcpt_L-dom"/>
</dbReference>
<evidence type="ECO:0000256" key="4">
    <source>
        <dbReference type="ARBA" id="ARBA00022475"/>
    </source>
</evidence>
<dbReference type="EC" id="2.7.10.1" evidence="3 22"/>
<evidence type="ECO:0000259" key="28">
    <source>
        <dbReference type="PROSITE" id="PS50011"/>
    </source>
</evidence>
<evidence type="ECO:0000313" key="30">
    <source>
        <dbReference type="Proteomes" id="UP000694523"/>
    </source>
</evidence>
<dbReference type="FunFam" id="3.80.20.20:FF:000003">
    <property type="entry name" value="Receptor protein-tyrosine kinase"/>
    <property type="match status" value="1"/>
</dbReference>
<dbReference type="SUPFAM" id="SSF57184">
    <property type="entry name" value="Growth factor receptor domain"/>
    <property type="match status" value="2"/>
</dbReference>
<feature type="binding site" evidence="24 25">
    <location>
        <position position="709"/>
    </location>
    <ligand>
        <name>ATP</name>
        <dbReference type="ChEBI" id="CHEBI:30616"/>
    </ligand>
</feature>
<dbReference type="CDD" id="cd00064">
    <property type="entry name" value="FU"/>
    <property type="match status" value="3"/>
</dbReference>
<dbReference type="SUPFAM" id="SSF52058">
    <property type="entry name" value="L domain-like"/>
    <property type="match status" value="2"/>
</dbReference>
<dbReference type="FunFam" id="2.10.220.10:FF:000004">
    <property type="entry name" value="Receptor protein-tyrosine kinase"/>
    <property type="match status" value="1"/>
</dbReference>
<keyword evidence="14 27" id="KW-1133">Transmembrane helix</keyword>
<evidence type="ECO:0000256" key="23">
    <source>
        <dbReference type="PIRSR" id="PIRSR000619-1"/>
    </source>
</evidence>
<keyword evidence="5" id="KW-0597">Phosphoprotein</keyword>
<feature type="binding site" evidence="24">
    <location>
        <begin position="682"/>
        <end position="690"/>
    </location>
    <ligand>
        <name>ATP</name>
        <dbReference type="ChEBI" id="CHEBI:30616"/>
    </ligand>
</feature>
<feature type="transmembrane region" description="Helical" evidence="27">
    <location>
        <begin position="610"/>
        <end position="633"/>
    </location>
</feature>
<dbReference type="GO" id="GO:0038130">
    <property type="term" value="P:ERBB4 signaling pathway"/>
    <property type="evidence" value="ECO:0007669"/>
    <property type="project" value="UniProtKB-ARBA"/>
</dbReference>
<evidence type="ECO:0000256" key="8">
    <source>
        <dbReference type="ARBA" id="ARBA00022729"/>
    </source>
</evidence>
<keyword evidence="10 22" id="KW-0547">Nucleotide-binding</keyword>
<evidence type="ECO:0000256" key="9">
    <source>
        <dbReference type="ARBA" id="ARBA00022737"/>
    </source>
</evidence>
<dbReference type="GO" id="GO:0005524">
    <property type="term" value="F:ATP binding"/>
    <property type="evidence" value="ECO:0007669"/>
    <property type="project" value="UniProtKB-UniRule"/>
</dbReference>
<dbReference type="Pfam" id="PF01030">
    <property type="entry name" value="Recep_L_domain"/>
    <property type="match status" value="2"/>
</dbReference>
<dbReference type="InterPro" id="IPR009030">
    <property type="entry name" value="Growth_fac_rcpt_cys_sf"/>
</dbReference>
<evidence type="ECO:0000256" key="12">
    <source>
        <dbReference type="ARBA" id="ARBA00022840"/>
    </source>
</evidence>
<feature type="active site" description="Proton acceptor" evidence="23">
    <location>
        <position position="801"/>
    </location>
</feature>
<dbReference type="InterPro" id="IPR050122">
    <property type="entry name" value="RTK"/>
</dbReference>
<feature type="region of interest" description="Disordered" evidence="26">
    <location>
        <begin position="1127"/>
        <end position="1149"/>
    </location>
</feature>
<dbReference type="GO" id="GO:0008284">
    <property type="term" value="P:positive regulation of cell population proliferation"/>
    <property type="evidence" value="ECO:0007669"/>
    <property type="project" value="TreeGrafter"/>
</dbReference>
<dbReference type="InterPro" id="IPR006211">
    <property type="entry name" value="Furin-like_Cys-rich_dom"/>
</dbReference>
<dbReference type="SUPFAM" id="SSF56112">
    <property type="entry name" value="Protein kinase-like (PK-like)"/>
    <property type="match status" value="1"/>
</dbReference>
<evidence type="ECO:0000256" key="10">
    <source>
        <dbReference type="ARBA" id="ARBA00022741"/>
    </source>
</evidence>
<dbReference type="InterPro" id="IPR044912">
    <property type="entry name" value="Egfr_JX_dom"/>
</dbReference>
<evidence type="ECO:0000256" key="13">
    <source>
        <dbReference type="ARBA" id="ARBA00022843"/>
    </source>
</evidence>
<dbReference type="InterPro" id="IPR049328">
    <property type="entry name" value="TM_ErbB1"/>
</dbReference>
<dbReference type="InterPro" id="IPR008266">
    <property type="entry name" value="Tyr_kinase_AS"/>
</dbReference>
<evidence type="ECO:0000256" key="24">
    <source>
        <dbReference type="PIRSR" id="PIRSR000619-2"/>
    </source>
</evidence>
<dbReference type="Gene3D" id="6.10.250.2930">
    <property type="match status" value="1"/>
</dbReference>
<dbReference type="Pfam" id="PF00757">
    <property type="entry name" value="Furin-like"/>
    <property type="match status" value="1"/>
</dbReference>
<comment type="subcellular location">
    <subcellularLocation>
        <location evidence="2">Cell membrane</location>
        <topology evidence="2">Single-pass type I membrane protein</topology>
    </subcellularLocation>
    <subcellularLocation>
        <location evidence="1">Nucleus</location>
    </subcellularLocation>
</comment>
<dbReference type="GO" id="GO:0009966">
    <property type="term" value="P:regulation of signal transduction"/>
    <property type="evidence" value="ECO:0007669"/>
    <property type="project" value="UniProtKB-ARBA"/>
</dbReference>
<feature type="compositionally biased region" description="Basic and acidic residues" evidence="26">
    <location>
        <begin position="997"/>
        <end position="1009"/>
    </location>
</feature>
<organism evidence="29 30">
    <name type="scientific">Neogobius melanostomus</name>
    <name type="common">round goby</name>
    <dbReference type="NCBI Taxonomy" id="47308"/>
    <lineage>
        <taxon>Eukaryota</taxon>
        <taxon>Metazoa</taxon>
        <taxon>Chordata</taxon>
        <taxon>Craniata</taxon>
        <taxon>Vertebrata</taxon>
        <taxon>Euteleostomi</taxon>
        <taxon>Actinopterygii</taxon>
        <taxon>Neopterygii</taxon>
        <taxon>Teleostei</taxon>
        <taxon>Neoteleostei</taxon>
        <taxon>Acanthomorphata</taxon>
        <taxon>Gobiaria</taxon>
        <taxon>Gobiiformes</taxon>
        <taxon>Gobioidei</taxon>
        <taxon>Gobiidae</taxon>
        <taxon>Benthophilinae</taxon>
        <taxon>Neogobiini</taxon>
        <taxon>Neogobius</taxon>
    </lineage>
</organism>
<keyword evidence="13" id="KW-0832">Ubl conjugation</keyword>
<dbReference type="FunFam" id="1.10.510.10:FF:000027">
    <property type="entry name" value="Receptor protein-tyrosine kinase"/>
    <property type="match status" value="1"/>
</dbReference>
<dbReference type="FunFam" id="3.30.200.20:FF:000044">
    <property type="entry name" value="Receptor protein-tyrosine kinase"/>
    <property type="match status" value="1"/>
</dbReference>